<accession>A0ACD3B0L3</accession>
<evidence type="ECO:0000313" key="1">
    <source>
        <dbReference type="EMBL" id="TFK71104.1"/>
    </source>
</evidence>
<name>A0ACD3B0L3_9AGAR</name>
<dbReference type="EMBL" id="ML208303">
    <property type="protein sequence ID" value="TFK71104.1"/>
    <property type="molecule type" value="Genomic_DNA"/>
</dbReference>
<protein>
    <submittedName>
        <fullName evidence="1">Uncharacterized protein</fullName>
    </submittedName>
</protein>
<reference evidence="1 2" key="1">
    <citation type="journal article" date="2019" name="Nat. Ecol. Evol.">
        <title>Megaphylogeny resolves global patterns of mushroom evolution.</title>
        <authorList>
            <person name="Varga T."/>
            <person name="Krizsan K."/>
            <person name="Foldi C."/>
            <person name="Dima B."/>
            <person name="Sanchez-Garcia M."/>
            <person name="Sanchez-Ramirez S."/>
            <person name="Szollosi G.J."/>
            <person name="Szarkandi J.G."/>
            <person name="Papp V."/>
            <person name="Albert L."/>
            <person name="Andreopoulos W."/>
            <person name="Angelini C."/>
            <person name="Antonin V."/>
            <person name="Barry K.W."/>
            <person name="Bougher N.L."/>
            <person name="Buchanan P."/>
            <person name="Buyck B."/>
            <person name="Bense V."/>
            <person name="Catcheside P."/>
            <person name="Chovatia M."/>
            <person name="Cooper J."/>
            <person name="Damon W."/>
            <person name="Desjardin D."/>
            <person name="Finy P."/>
            <person name="Geml J."/>
            <person name="Haridas S."/>
            <person name="Hughes K."/>
            <person name="Justo A."/>
            <person name="Karasinski D."/>
            <person name="Kautmanova I."/>
            <person name="Kiss B."/>
            <person name="Kocsube S."/>
            <person name="Kotiranta H."/>
            <person name="LaButti K.M."/>
            <person name="Lechner B.E."/>
            <person name="Liimatainen K."/>
            <person name="Lipzen A."/>
            <person name="Lukacs Z."/>
            <person name="Mihaltcheva S."/>
            <person name="Morgado L.N."/>
            <person name="Niskanen T."/>
            <person name="Noordeloos M.E."/>
            <person name="Ohm R.A."/>
            <person name="Ortiz-Santana B."/>
            <person name="Ovrebo C."/>
            <person name="Racz N."/>
            <person name="Riley R."/>
            <person name="Savchenko A."/>
            <person name="Shiryaev A."/>
            <person name="Soop K."/>
            <person name="Spirin V."/>
            <person name="Szebenyi C."/>
            <person name="Tomsovsky M."/>
            <person name="Tulloss R.E."/>
            <person name="Uehling J."/>
            <person name="Grigoriev I.V."/>
            <person name="Vagvolgyi C."/>
            <person name="Papp T."/>
            <person name="Martin F.M."/>
            <person name="Miettinen O."/>
            <person name="Hibbett D.S."/>
            <person name="Nagy L.G."/>
        </authorList>
    </citation>
    <scope>NUCLEOTIDE SEQUENCE [LARGE SCALE GENOMIC DNA]</scope>
    <source>
        <strain evidence="1 2">NL-1719</strain>
    </source>
</reference>
<organism evidence="1 2">
    <name type="scientific">Pluteus cervinus</name>
    <dbReference type="NCBI Taxonomy" id="181527"/>
    <lineage>
        <taxon>Eukaryota</taxon>
        <taxon>Fungi</taxon>
        <taxon>Dikarya</taxon>
        <taxon>Basidiomycota</taxon>
        <taxon>Agaricomycotina</taxon>
        <taxon>Agaricomycetes</taxon>
        <taxon>Agaricomycetidae</taxon>
        <taxon>Agaricales</taxon>
        <taxon>Pluteineae</taxon>
        <taxon>Pluteaceae</taxon>
        <taxon>Pluteus</taxon>
    </lineage>
</organism>
<keyword evidence="2" id="KW-1185">Reference proteome</keyword>
<evidence type="ECO:0000313" key="2">
    <source>
        <dbReference type="Proteomes" id="UP000308600"/>
    </source>
</evidence>
<proteinExistence type="predicted"/>
<dbReference type="Proteomes" id="UP000308600">
    <property type="component" value="Unassembled WGS sequence"/>
</dbReference>
<gene>
    <name evidence="1" type="ORF">BDN72DRAFT_487938</name>
</gene>
<sequence length="157" mass="16602">MQFPFKFIFFASALVGSLTIPPVNAAPSARSSSAIATREQLNTWITRSGTASNLTIVDRPIAPIAFEPFPKRQDFIQVVFCNKQTDGTCGGACSVYDGPSVCLNATGTSCVLATYNVQFCSSTNCDGTCNSITDCGDTLEDGSCFIPGTTINSIFVP</sequence>